<proteinExistence type="predicted"/>
<comment type="caution">
    <text evidence="1">The sequence shown here is derived from an EMBL/GenBank/DDBJ whole genome shotgun (WGS) entry which is preliminary data.</text>
</comment>
<reference evidence="1" key="1">
    <citation type="journal article" date="2019" name="bioRxiv">
        <title>The Genome of the Zebra Mussel, Dreissena polymorpha: A Resource for Invasive Species Research.</title>
        <authorList>
            <person name="McCartney M.A."/>
            <person name="Auch B."/>
            <person name="Kono T."/>
            <person name="Mallez S."/>
            <person name="Zhang Y."/>
            <person name="Obille A."/>
            <person name="Becker A."/>
            <person name="Abrahante J.E."/>
            <person name="Garbe J."/>
            <person name="Badalamenti J.P."/>
            <person name="Herman A."/>
            <person name="Mangelson H."/>
            <person name="Liachko I."/>
            <person name="Sullivan S."/>
            <person name="Sone E.D."/>
            <person name="Koren S."/>
            <person name="Silverstein K.A.T."/>
            <person name="Beckman K.B."/>
            <person name="Gohl D.M."/>
        </authorList>
    </citation>
    <scope>NUCLEOTIDE SEQUENCE</scope>
    <source>
        <strain evidence="1">Duluth1</strain>
        <tissue evidence="1">Whole animal</tissue>
    </source>
</reference>
<name>A0A9D4M7T5_DREPO</name>
<protein>
    <submittedName>
        <fullName evidence="1">Uncharacterized protein</fullName>
    </submittedName>
</protein>
<keyword evidence="2" id="KW-1185">Reference proteome</keyword>
<accession>A0A9D4M7T5</accession>
<gene>
    <name evidence="1" type="ORF">DPMN_034512</name>
</gene>
<sequence>MPVEPQPENANADTAPNTRTFALRNQLVAETQSALSGRVFSTTFQKHMGQQTTIVHADLVATEMLQQEQPSTMTTSSQLIINADEIV</sequence>
<evidence type="ECO:0000313" key="2">
    <source>
        <dbReference type="Proteomes" id="UP000828390"/>
    </source>
</evidence>
<evidence type="ECO:0000313" key="1">
    <source>
        <dbReference type="EMBL" id="KAH3871315.1"/>
    </source>
</evidence>
<dbReference type="EMBL" id="JAIWYP010000002">
    <property type="protein sequence ID" value="KAH3871315.1"/>
    <property type="molecule type" value="Genomic_DNA"/>
</dbReference>
<dbReference type="AlphaFoldDB" id="A0A9D4M7T5"/>
<reference evidence="1" key="2">
    <citation type="submission" date="2020-11" db="EMBL/GenBank/DDBJ databases">
        <authorList>
            <person name="McCartney M.A."/>
            <person name="Auch B."/>
            <person name="Kono T."/>
            <person name="Mallez S."/>
            <person name="Becker A."/>
            <person name="Gohl D.M."/>
            <person name="Silverstein K.A.T."/>
            <person name="Koren S."/>
            <person name="Bechman K.B."/>
            <person name="Herman A."/>
            <person name="Abrahante J.E."/>
            <person name="Garbe J."/>
        </authorList>
    </citation>
    <scope>NUCLEOTIDE SEQUENCE</scope>
    <source>
        <strain evidence="1">Duluth1</strain>
        <tissue evidence="1">Whole animal</tissue>
    </source>
</reference>
<dbReference type="Proteomes" id="UP000828390">
    <property type="component" value="Unassembled WGS sequence"/>
</dbReference>
<organism evidence="1 2">
    <name type="scientific">Dreissena polymorpha</name>
    <name type="common">Zebra mussel</name>
    <name type="synonym">Mytilus polymorpha</name>
    <dbReference type="NCBI Taxonomy" id="45954"/>
    <lineage>
        <taxon>Eukaryota</taxon>
        <taxon>Metazoa</taxon>
        <taxon>Spiralia</taxon>
        <taxon>Lophotrochozoa</taxon>
        <taxon>Mollusca</taxon>
        <taxon>Bivalvia</taxon>
        <taxon>Autobranchia</taxon>
        <taxon>Heteroconchia</taxon>
        <taxon>Euheterodonta</taxon>
        <taxon>Imparidentia</taxon>
        <taxon>Neoheterodontei</taxon>
        <taxon>Myida</taxon>
        <taxon>Dreissenoidea</taxon>
        <taxon>Dreissenidae</taxon>
        <taxon>Dreissena</taxon>
    </lineage>
</organism>